<evidence type="ECO:0000313" key="2">
    <source>
        <dbReference type="Proteomes" id="UP000244890"/>
    </source>
</evidence>
<dbReference type="OrthoDB" id="9812140at2"/>
<dbReference type="AlphaFoldDB" id="A0A2U8FCR3"/>
<dbReference type="SUPFAM" id="SSF52540">
    <property type="entry name" value="P-loop containing nucleoside triphosphate hydrolases"/>
    <property type="match status" value="1"/>
</dbReference>
<dbReference type="PANTHER" id="PTHR42935">
    <property type="entry name" value="SLR0930 PROTEIN"/>
    <property type="match status" value="1"/>
</dbReference>
<dbReference type="Pfam" id="PF05673">
    <property type="entry name" value="DUF815"/>
    <property type="match status" value="1"/>
</dbReference>
<accession>A0A2U8FCR3</accession>
<gene>
    <name evidence="1" type="ORF">CDV25_04075</name>
</gene>
<protein>
    <submittedName>
        <fullName evidence="1">Uncharacterized protein</fullName>
    </submittedName>
</protein>
<dbReference type="InterPro" id="IPR027417">
    <property type="entry name" value="P-loop_NTPase"/>
</dbReference>
<dbReference type="KEGG" id="had:CDV25_04075"/>
<dbReference type="RefSeq" id="WP_108910893.1">
    <property type="nucleotide sequence ID" value="NZ_CP021886.1"/>
</dbReference>
<organism evidence="1 2">
    <name type="scientific">Helicobacter apodemus</name>
    <dbReference type="NCBI Taxonomy" id="135569"/>
    <lineage>
        <taxon>Bacteria</taxon>
        <taxon>Pseudomonadati</taxon>
        <taxon>Campylobacterota</taxon>
        <taxon>Epsilonproteobacteria</taxon>
        <taxon>Campylobacterales</taxon>
        <taxon>Helicobacteraceae</taxon>
        <taxon>Helicobacter</taxon>
    </lineage>
</organism>
<dbReference type="EMBL" id="CP021886">
    <property type="protein sequence ID" value="AWI34041.1"/>
    <property type="molecule type" value="Genomic_DNA"/>
</dbReference>
<name>A0A2U8FCR3_9HELI</name>
<reference evidence="1 2" key="1">
    <citation type="submission" date="2017-06" db="EMBL/GenBank/DDBJ databases">
        <title>Complete genome of Helicobacter apodemus.</title>
        <authorList>
            <person name="Cho S."/>
        </authorList>
    </citation>
    <scope>NUCLEOTIDE SEQUENCE [LARGE SCALE GENOMIC DNA]</scope>
    <source>
        <strain evidence="2">SNUVETPUB-15-01</strain>
    </source>
</reference>
<dbReference type="Gene3D" id="3.40.50.300">
    <property type="entry name" value="P-loop containing nucleotide triphosphate hydrolases"/>
    <property type="match status" value="1"/>
</dbReference>
<dbReference type="PANTHER" id="PTHR42935:SF1">
    <property type="entry name" value="SLR0930 PROTEIN"/>
    <property type="match status" value="1"/>
</dbReference>
<proteinExistence type="predicted"/>
<dbReference type="Proteomes" id="UP000244890">
    <property type="component" value="Chromosome"/>
</dbReference>
<sequence length="253" mass="29652">MELNWEFDRYLASIYRSSGYLHCIEEIEFIDFKEFVGLEKEIALLCQNTQSFLSNKECVNVLLWGARGCGKSSLIKALLGKYAKEGLRVLQILKQDLQKIPEIFDYLRNKPYKFIIFCDDLSFDRDEKEYKVLKTFLEGSIEAFPKNILIYATSNRRHLLQQFHDENEIFGFEGDEDKIALSDRFPLCIGFYSYGHKEYLEVLAQCFKKSNIYDEFAHIQQKAINYATQKGSKSPRIAKQFFKLYQSGLIDIL</sequence>
<evidence type="ECO:0000313" key="1">
    <source>
        <dbReference type="EMBL" id="AWI34041.1"/>
    </source>
</evidence>
<dbReference type="InterPro" id="IPR008533">
    <property type="entry name" value="DUF815"/>
</dbReference>